<dbReference type="Pfam" id="PF01022">
    <property type="entry name" value="HTH_5"/>
    <property type="match status" value="1"/>
</dbReference>
<evidence type="ECO:0000256" key="2">
    <source>
        <dbReference type="ARBA" id="ARBA00023125"/>
    </source>
</evidence>
<organism evidence="5 6">
    <name type="scientific">Methylobacillus flagellatus (strain ATCC 51484 / DSM 6875 / VKM B-1610 / KT)</name>
    <dbReference type="NCBI Taxonomy" id="265072"/>
    <lineage>
        <taxon>Bacteria</taxon>
        <taxon>Pseudomonadati</taxon>
        <taxon>Pseudomonadota</taxon>
        <taxon>Betaproteobacteria</taxon>
        <taxon>Nitrosomonadales</taxon>
        <taxon>Methylophilaceae</taxon>
        <taxon>Methylobacillus</taxon>
    </lineage>
</organism>
<dbReference type="InterPro" id="IPR011991">
    <property type="entry name" value="ArsR-like_HTH"/>
</dbReference>
<dbReference type="PROSITE" id="PS50987">
    <property type="entry name" value="HTH_ARSR_2"/>
    <property type="match status" value="1"/>
</dbReference>
<dbReference type="PRINTS" id="PR00778">
    <property type="entry name" value="HTHARSR"/>
</dbReference>
<gene>
    <name evidence="5" type="ordered locus">Mfla_2614</name>
</gene>
<evidence type="ECO:0000259" key="4">
    <source>
        <dbReference type="PROSITE" id="PS50987"/>
    </source>
</evidence>
<dbReference type="SUPFAM" id="SSF46785">
    <property type="entry name" value="Winged helix' DNA-binding domain"/>
    <property type="match status" value="1"/>
</dbReference>
<dbReference type="InterPro" id="IPR001845">
    <property type="entry name" value="HTH_ArsR_DNA-bd_dom"/>
</dbReference>
<dbReference type="GO" id="GO:0003700">
    <property type="term" value="F:DNA-binding transcription factor activity"/>
    <property type="evidence" value="ECO:0007669"/>
    <property type="project" value="InterPro"/>
</dbReference>
<dbReference type="InterPro" id="IPR036390">
    <property type="entry name" value="WH_DNA-bd_sf"/>
</dbReference>
<dbReference type="Proteomes" id="UP000002440">
    <property type="component" value="Chromosome"/>
</dbReference>
<dbReference type="GO" id="GO:0003677">
    <property type="term" value="F:DNA binding"/>
    <property type="evidence" value="ECO:0007669"/>
    <property type="project" value="UniProtKB-KW"/>
</dbReference>
<keyword evidence="1" id="KW-0805">Transcription regulation</keyword>
<dbReference type="InterPro" id="IPR051011">
    <property type="entry name" value="Metal_resp_trans_reg"/>
</dbReference>
<feature type="domain" description="HTH arsR-type" evidence="4">
    <location>
        <begin position="24"/>
        <end position="118"/>
    </location>
</feature>
<dbReference type="Gene3D" id="1.10.10.10">
    <property type="entry name" value="Winged helix-like DNA-binding domain superfamily/Winged helix DNA-binding domain"/>
    <property type="match status" value="1"/>
</dbReference>
<dbReference type="CDD" id="cd00090">
    <property type="entry name" value="HTH_ARSR"/>
    <property type="match status" value="1"/>
</dbReference>
<name>Q1GY09_METFK</name>
<keyword evidence="3" id="KW-0804">Transcription</keyword>
<dbReference type="KEGG" id="mfa:Mfla_2614"/>
<sequence>MIDMVNHINTACHHDDAMSDCKMVESAQLDKAAAICHALSDAGRLRLLLWLAQREMCVSELVALEQDKVSSVSARLQMLHAVNLVTRRREAKHMFYALADVHVHRLLRNILDHAAEAVSGR</sequence>
<accession>Q1GY09</accession>
<dbReference type="SMART" id="SM00418">
    <property type="entry name" value="HTH_ARSR"/>
    <property type="match status" value="1"/>
</dbReference>
<dbReference type="NCBIfam" id="NF033788">
    <property type="entry name" value="HTH_metalloreg"/>
    <property type="match status" value="1"/>
</dbReference>
<dbReference type="AlphaFoldDB" id="Q1GY09"/>
<dbReference type="STRING" id="265072.Mfla_2614"/>
<reference evidence="5 6" key="1">
    <citation type="submission" date="2006-03" db="EMBL/GenBank/DDBJ databases">
        <title>Complete sequence of Methylobacillus flagellatus KT.</title>
        <authorList>
            <consortium name="US DOE Joint Genome Institute"/>
            <person name="Copeland A."/>
            <person name="Lucas S."/>
            <person name="Lapidus A."/>
            <person name="Barry K."/>
            <person name="Detter J.C."/>
            <person name="Glavina del Rio T."/>
            <person name="Hammon N."/>
            <person name="Israni S."/>
            <person name="Dalin E."/>
            <person name="Tice H."/>
            <person name="Pitluck S."/>
            <person name="Brettin T."/>
            <person name="Bruce D."/>
            <person name="Han C."/>
            <person name="Tapia R."/>
            <person name="Saunders E."/>
            <person name="Gilna P."/>
            <person name="Schmutz J."/>
            <person name="Larimer F."/>
            <person name="Land M."/>
            <person name="Kyrpides N."/>
            <person name="Anderson I."/>
            <person name="Richardson P."/>
        </authorList>
    </citation>
    <scope>NUCLEOTIDE SEQUENCE [LARGE SCALE GENOMIC DNA]</scope>
    <source>
        <strain evidence="6">KT / ATCC 51484 / DSM 6875</strain>
    </source>
</reference>
<dbReference type="PANTHER" id="PTHR43132">
    <property type="entry name" value="ARSENICAL RESISTANCE OPERON REPRESSOR ARSR-RELATED"/>
    <property type="match status" value="1"/>
</dbReference>
<dbReference type="eggNOG" id="COG0640">
    <property type="taxonomic scope" value="Bacteria"/>
</dbReference>
<evidence type="ECO:0000313" key="6">
    <source>
        <dbReference type="Proteomes" id="UP000002440"/>
    </source>
</evidence>
<evidence type="ECO:0000256" key="3">
    <source>
        <dbReference type="ARBA" id="ARBA00023163"/>
    </source>
</evidence>
<protein>
    <submittedName>
        <fullName evidence="5">Transcriptional regulator, ArsR family</fullName>
    </submittedName>
</protein>
<keyword evidence="6" id="KW-1185">Reference proteome</keyword>
<evidence type="ECO:0000256" key="1">
    <source>
        <dbReference type="ARBA" id="ARBA00023015"/>
    </source>
</evidence>
<dbReference type="HOGENOM" id="CLU_097806_7_4_4"/>
<keyword evidence="2" id="KW-0238">DNA-binding</keyword>
<evidence type="ECO:0000313" key="5">
    <source>
        <dbReference type="EMBL" id="ABE50878.1"/>
    </source>
</evidence>
<dbReference type="PANTHER" id="PTHR43132:SF6">
    <property type="entry name" value="HTH-TYPE TRANSCRIPTIONAL REPRESSOR CZRA"/>
    <property type="match status" value="1"/>
</dbReference>
<dbReference type="EMBL" id="CP000284">
    <property type="protein sequence ID" value="ABE50878.1"/>
    <property type="molecule type" value="Genomic_DNA"/>
</dbReference>
<dbReference type="InterPro" id="IPR036388">
    <property type="entry name" value="WH-like_DNA-bd_sf"/>
</dbReference>
<proteinExistence type="predicted"/>